<feature type="compositionally biased region" description="Basic and acidic residues" evidence="1">
    <location>
        <begin position="1"/>
        <end position="13"/>
    </location>
</feature>
<keyword evidence="3" id="KW-1185">Reference proteome</keyword>
<feature type="compositionally biased region" description="Basic and acidic residues" evidence="1">
    <location>
        <begin position="48"/>
        <end position="60"/>
    </location>
</feature>
<comment type="caution">
    <text evidence="2">The sequence shown here is derived from an EMBL/GenBank/DDBJ whole genome shotgun (WGS) entry which is preliminary data.</text>
</comment>
<protein>
    <submittedName>
        <fullName evidence="2">Uncharacterized protein</fullName>
    </submittedName>
</protein>
<evidence type="ECO:0000313" key="2">
    <source>
        <dbReference type="EMBL" id="KAK9503221.1"/>
    </source>
</evidence>
<dbReference type="Proteomes" id="UP001461498">
    <property type="component" value="Unassembled WGS sequence"/>
</dbReference>
<evidence type="ECO:0000256" key="1">
    <source>
        <dbReference type="SAM" id="MobiDB-lite"/>
    </source>
</evidence>
<feature type="region of interest" description="Disordered" evidence="1">
    <location>
        <begin position="199"/>
        <end position="224"/>
    </location>
</feature>
<gene>
    <name evidence="2" type="ORF">O3M35_011839</name>
</gene>
<organism evidence="2 3">
    <name type="scientific">Rhynocoris fuscipes</name>
    <dbReference type="NCBI Taxonomy" id="488301"/>
    <lineage>
        <taxon>Eukaryota</taxon>
        <taxon>Metazoa</taxon>
        <taxon>Ecdysozoa</taxon>
        <taxon>Arthropoda</taxon>
        <taxon>Hexapoda</taxon>
        <taxon>Insecta</taxon>
        <taxon>Pterygota</taxon>
        <taxon>Neoptera</taxon>
        <taxon>Paraneoptera</taxon>
        <taxon>Hemiptera</taxon>
        <taxon>Heteroptera</taxon>
        <taxon>Panheteroptera</taxon>
        <taxon>Cimicomorpha</taxon>
        <taxon>Reduviidae</taxon>
        <taxon>Harpactorinae</taxon>
        <taxon>Harpactorini</taxon>
        <taxon>Rhynocoris</taxon>
    </lineage>
</organism>
<accession>A0AAW1CXM9</accession>
<name>A0AAW1CXM9_9HEMI</name>
<proteinExistence type="predicted"/>
<dbReference type="EMBL" id="JAPXFL010000008">
    <property type="protein sequence ID" value="KAK9503221.1"/>
    <property type="molecule type" value="Genomic_DNA"/>
</dbReference>
<dbReference type="AlphaFoldDB" id="A0AAW1CXM9"/>
<feature type="region of interest" description="Disordered" evidence="1">
    <location>
        <begin position="1"/>
        <end position="25"/>
    </location>
</feature>
<sequence length="259" mass="29622">MFRKVRAETEQKQQEAAALRRRRDEQRQARLIAARERQRARLGLPPISKDDIKLDDKSSELVDPSLTDVDKKSSEEGQTDDLQRKLMRAAHVRPWDVGKDGVKEPVMTQEEWLEKKRSERIEEFAPIPSKSPPKSYDKSYKIQYPKKKLFGRQKESLQADASTSSTSVDITVDRRTTKSTISATKFSTRNEALYADTRRGLGTEIPPPDELLKQNQTGAKRKHVSLEETASAIEAGLKYLREEHEKTQNAPTRGAYNMI</sequence>
<feature type="region of interest" description="Disordered" evidence="1">
    <location>
        <begin position="41"/>
        <end position="82"/>
    </location>
</feature>
<reference evidence="2 3" key="1">
    <citation type="submission" date="2022-12" db="EMBL/GenBank/DDBJ databases">
        <title>Chromosome-level genome assembly of true bugs.</title>
        <authorList>
            <person name="Ma L."/>
            <person name="Li H."/>
        </authorList>
    </citation>
    <scope>NUCLEOTIDE SEQUENCE [LARGE SCALE GENOMIC DNA]</scope>
    <source>
        <strain evidence="2">Lab_2022b</strain>
    </source>
</reference>
<evidence type="ECO:0000313" key="3">
    <source>
        <dbReference type="Proteomes" id="UP001461498"/>
    </source>
</evidence>